<evidence type="ECO:0000259" key="9">
    <source>
        <dbReference type="SMART" id="SM00839"/>
    </source>
</evidence>
<dbReference type="InterPro" id="IPR033922">
    <property type="entry name" value="NAD_bind_Glu_DH"/>
</dbReference>
<dbReference type="SUPFAM" id="SSF51735">
    <property type="entry name" value="NAD(P)-binding Rossmann-fold domains"/>
    <property type="match status" value="1"/>
</dbReference>
<evidence type="ECO:0000256" key="4">
    <source>
        <dbReference type="PIRNR" id="PIRNR000185"/>
    </source>
</evidence>
<feature type="site" description="Important for catalysis" evidence="7">
    <location>
        <position position="145"/>
    </location>
</feature>
<feature type="binding site" evidence="6">
    <location>
        <position position="348"/>
    </location>
    <ligand>
        <name>substrate</name>
    </ligand>
</feature>
<reference evidence="10" key="1">
    <citation type="submission" date="2020-02" db="EMBL/GenBank/DDBJ databases">
        <authorList>
            <person name="Meier V. D."/>
        </authorList>
    </citation>
    <scope>NUCLEOTIDE SEQUENCE</scope>
    <source>
        <strain evidence="10">AVDCRST_MAG50</strain>
    </source>
</reference>
<dbReference type="SUPFAM" id="SSF53223">
    <property type="entry name" value="Aminoacid dehydrogenase-like, N-terminal domain"/>
    <property type="match status" value="1"/>
</dbReference>
<evidence type="ECO:0000256" key="8">
    <source>
        <dbReference type="RuleBase" id="RU004417"/>
    </source>
</evidence>
<feature type="active site" description="Proton donor" evidence="5">
    <location>
        <position position="105"/>
    </location>
</feature>
<keyword evidence="2 4" id="KW-0560">Oxidoreductase</keyword>
<dbReference type="PRINTS" id="PR00082">
    <property type="entry name" value="GLFDHDRGNASE"/>
</dbReference>
<feature type="binding site" evidence="6">
    <location>
        <position position="219"/>
    </location>
    <ligand>
        <name>NAD(+)</name>
        <dbReference type="ChEBI" id="CHEBI:57540"/>
    </ligand>
</feature>
<evidence type="ECO:0000313" key="10">
    <source>
        <dbReference type="EMBL" id="CAA9228972.1"/>
    </source>
</evidence>
<dbReference type="PANTHER" id="PTHR11606:SF24">
    <property type="entry name" value="NAD-SPECIFIC GLUTAMATE DEHYDROGENASE"/>
    <property type="match status" value="1"/>
</dbReference>
<feature type="binding site" evidence="6">
    <location>
        <position position="93"/>
    </location>
    <ligand>
        <name>substrate</name>
    </ligand>
</feature>
<dbReference type="PROSITE" id="PS00074">
    <property type="entry name" value="GLFV_DEHYDROGENASE"/>
    <property type="match status" value="1"/>
</dbReference>
<sequence length="414" mass="45043">MSDRSSYAMVNQYFDEGAELVRLKDEMYDVLKSSYREIAVQVPVRMDSGELRVFLGYRVQHNGARGPYKGGIRYHTSANLDEVRAMASLMTWKTALLDVPFGGAKGGITVDPTDMSPREVEAMTRRFTLAISHILGDNRDIPAPDLNTNAQTMAWMMDAFSSRYGYTPAIVTGKHVDLGGAPGREAATGRGAVYVLEGADRKWGLDLSRQRVVIQGFGNVGSWAARELHQRGVKIVGVSDVSGGLYSDAGLDIPALLGWASTHRPLADATGDFDAVTNDELLVSPCEVLIPAALGEVIDEDNAGQVQAAVVVEAANNPVTPEADKILHDRGIKVIPDILANAGGVTGSYFEWVQNVQRFRWKEDRFNAELAEAMQRAFNVTSAFADAHSVPLRRAAFAIGIERVARASKLRGYV</sequence>
<comment type="similarity">
    <text evidence="1 4 8">Belongs to the Glu/Leu/Phe/Val dehydrogenases family.</text>
</comment>
<dbReference type="Pfam" id="PF02812">
    <property type="entry name" value="ELFV_dehydrog_N"/>
    <property type="match status" value="1"/>
</dbReference>
<dbReference type="InterPro" id="IPR006095">
    <property type="entry name" value="Glu/Leu/Phe/Val/Trp_DH"/>
</dbReference>
<feature type="binding site" evidence="6">
    <location>
        <position position="188"/>
    </location>
    <ligand>
        <name>NAD(+)</name>
        <dbReference type="ChEBI" id="CHEBI:57540"/>
    </ligand>
</feature>
<dbReference type="PANTHER" id="PTHR11606">
    <property type="entry name" value="GLUTAMATE DEHYDROGENASE"/>
    <property type="match status" value="1"/>
</dbReference>
<name>A0A6J4HN67_9ACTN</name>
<keyword evidence="3 6" id="KW-0520">NAD</keyword>
<dbReference type="GO" id="GO:0006538">
    <property type="term" value="P:L-glutamate catabolic process"/>
    <property type="evidence" value="ECO:0007669"/>
    <property type="project" value="TreeGrafter"/>
</dbReference>
<evidence type="ECO:0000256" key="5">
    <source>
        <dbReference type="PIRSR" id="PIRSR000185-1"/>
    </source>
</evidence>
<dbReference type="InterPro" id="IPR006097">
    <property type="entry name" value="Glu/Leu/Phe/Val/Trp_DH_dimer"/>
</dbReference>
<evidence type="ECO:0000256" key="1">
    <source>
        <dbReference type="ARBA" id="ARBA00006382"/>
    </source>
</evidence>
<dbReference type="EMBL" id="CADCTF010000053">
    <property type="protein sequence ID" value="CAA9228972.1"/>
    <property type="molecule type" value="Genomic_DNA"/>
</dbReference>
<evidence type="ECO:0000256" key="7">
    <source>
        <dbReference type="PIRSR" id="PIRSR000185-3"/>
    </source>
</evidence>
<keyword evidence="6" id="KW-0547">Nucleotide-binding</keyword>
<protein>
    <recommendedName>
        <fullName evidence="4">Glutamate dehydrogenase</fullName>
    </recommendedName>
</protein>
<feature type="binding site" evidence="6">
    <location>
        <position position="69"/>
    </location>
    <ligand>
        <name>substrate</name>
    </ligand>
</feature>
<accession>A0A6J4HN67</accession>
<organism evidence="10">
    <name type="scientific">uncultured Acidimicrobiales bacterium</name>
    <dbReference type="NCBI Taxonomy" id="310071"/>
    <lineage>
        <taxon>Bacteria</taxon>
        <taxon>Bacillati</taxon>
        <taxon>Actinomycetota</taxon>
        <taxon>Acidimicrobiia</taxon>
        <taxon>Acidimicrobiales</taxon>
        <taxon>environmental samples</taxon>
    </lineage>
</organism>
<gene>
    <name evidence="10" type="ORF">AVDCRST_MAG50-1682</name>
</gene>
<dbReference type="InterPro" id="IPR033524">
    <property type="entry name" value="Glu/Leu/Phe/Val_DH_AS"/>
</dbReference>
<dbReference type="Gene3D" id="3.40.50.10860">
    <property type="entry name" value="Leucine Dehydrogenase, chain A, domain 1"/>
    <property type="match status" value="1"/>
</dbReference>
<dbReference type="PIRSF" id="PIRSF000185">
    <property type="entry name" value="Glu_DH"/>
    <property type="match status" value="1"/>
</dbReference>
<dbReference type="SMART" id="SM00839">
    <property type="entry name" value="ELFV_dehydrog"/>
    <property type="match status" value="1"/>
</dbReference>
<dbReference type="InterPro" id="IPR006096">
    <property type="entry name" value="Glu/Leu/Phe/Val/Trp_DH_C"/>
</dbReference>
<evidence type="ECO:0000256" key="3">
    <source>
        <dbReference type="ARBA" id="ARBA00023027"/>
    </source>
</evidence>
<dbReference type="InterPro" id="IPR036291">
    <property type="entry name" value="NAD(P)-bd_dom_sf"/>
</dbReference>
<dbReference type="CDD" id="cd01076">
    <property type="entry name" value="NAD_bind_1_Glu_DH"/>
    <property type="match status" value="1"/>
</dbReference>
<dbReference type="InterPro" id="IPR046346">
    <property type="entry name" value="Aminoacid_DH-like_N_sf"/>
</dbReference>
<proteinExistence type="inferred from homology"/>
<dbReference type="AlphaFoldDB" id="A0A6J4HN67"/>
<dbReference type="GO" id="GO:0000166">
    <property type="term" value="F:nucleotide binding"/>
    <property type="evidence" value="ECO:0007669"/>
    <property type="project" value="UniProtKB-KW"/>
</dbReference>
<feature type="domain" description="Glutamate/phenylalanine/leucine/valine/L-tryptophan dehydrogenase C-terminal" evidence="9">
    <location>
        <begin position="181"/>
        <end position="412"/>
    </location>
</feature>
<evidence type="ECO:0000256" key="6">
    <source>
        <dbReference type="PIRSR" id="PIRSR000185-2"/>
    </source>
</evidence>
<evidence type="ECO:0000256" key="2">
    <source>
        <dbReference type="ARBA" id="ARBA00023002"/>
    </source>
</evidence>
<dbReference type="InterPro" id="IPR014362">
    <property type="entry name" value="Glu_DH"/>
</dbReference>
<dbReference type="Gene3D" id="3.40.50.720">
    <property type="entry name" value="NAD(P)-binding Rossmann-like Domain"/>
    <property type="match status" value="1"/>
</dbReference>
<dbReference type="GO" id="GO:0004352">
    <property type="term" value="F:glutamate dehydrogenase (NAD+) activity"/>
    <property type="evidence" value="ECO:0007669"/>
    <property type="project" value="TreeGrafter"/>
</dbReference>
<dbReference type="Pfam" id="PF00208">
    <property type="entry name" value="ELFV_dehydrog"/>
    <property type="match status" value="1"/>
</dbReference>